<evidence type="ECO:0000313" key="1">
    <source>
        <dbReference type="EMBL" id="UXN69891.1"/>
    </source>
</evidence>
<sequence length="64" mass="7320">MRTYMTMLGKRDPNNLELTKEEAADLMAAGFRFAEYSEEGGKFRLSAPYRIAQNLDRGTLTIMQ</sequence>
<organism evidence="1 2">
    <name type="scientific">Devosia neptuniae</name>
    <dbReference type="NCBI Taxonomy" id="191302"/>
    <lineage>
        <taxon>Bacteria</taxon>
        <taxon>Pseudomonadati</taxon>
        <taxon>Pseudomonadota</taxon>
        <taxon>Alphaproteobacteria</taxon>
        <taxon>Hyphomicrobiales</taxon>
        <taxon>Devosiaceae</taxon>
        <taxon>Devosia</taxon>
    </lineage>
</organism>
<proteinExistence type="predicted"/>
<dbReference type="RefSeq" id="WP_262168573.1">
    <property type="nucleotide sequence ID" value="NZ_CP104965.1"/>
</dbReference>
<name>A0ABY6CFB3_9HYPH</name>
<dbReference type="Proteomes" id="UP001061862">
    <property type="component" value="Chromosome"/>
</dbReference>
<accession>A0ABY6CFB3</accession>
<keyword evidence="2" id="KW-1185">Reference proteome</keyword>
<reference evidence="1 2" key="1">
    <citation type="submission" date="2022-09" db="EMBL/GenBank/DDBJ databases">
        <title>Interaction between co-microsymbionts with complementary sets of symbiotic genes in legume-rhizobium systems.</title>
        <authorList>
            <person name="Safronova V."/>
            <person name="Sazanova A."/>
            <person name="Afonin A."/>
            <person name="Chirak E."/>
        </authorList>
    </citation>
    <scope>NUCLEOTIDE SEQUENCE [LARGE SCALE GENOMIC DNA]</scope>
    <source>
        <strain evidence="1 2">A18/4-1</strain>
    </source>
</reference>
<dbReference type="EMBL" id="CP104965">
    <property type="protein sequence ID" value="UXN69891.1"/>
    <property type="molecule type" value="Genomic_DNA"/>
</dbReference>
<protein>
    <submittedName>
        <fullName evidence="1">Uncharacterized protein</fullName>
    </submittedName>
</protein>
<evidence type="ECO:0000313" key="2">
    <source>
        <dbReference type="Proteomes" id="UP001061862"/>
    </source>
</evidence>
<gene>
    <name evidence="1" type="ORF">N8A98_22230</name>
</gene>